<evidence type="ECO:0000256" key="1">
    <source>
        <dbReference type="ARBA" id="ARBA00022898"/>
    </source>
</evidence>
<dbReference type="PIRSF" id="PIRSF000390">
    <property type="entry name" value="PLP_StrS"/>
    <property type="match status" value="1"/>
</dbReference>
<dbReference type="PANTHER" id="PTHR30244:SF36">
    <property type="entry name" value="3-OXO-GLUCOSE-6-PHOSPHATE:GLUTAMATE AMINOTRANSFERASE"/>
    <property type="match status" value="1"/>
</dbReference>
<feature type="modified residue" description="N6-(pyridoxal phosphate)lysine" evidence="4">
    <location>
        <position position="186"/>
    </location>
</feature>
<dbReference type="Gene3D" id="3.40.640.10">
    <property type="entry name" value="Type I PLP-dependent aspartate aminotransferase-like (Major domain)"/>
    <property type="match status" value="1"/>
</dbReference>
<dbReference type="PANTHER" id="PTHR30244">
    <property type="entry name" value="TRANSAMINASE"/>
    <property type="match status" value="1"/>
</dbReference>
<comment type="caution">
    <text evidence="6">The sequence shown here is derived from an EMBL/GenBank/DDBJ whole genome shotgun (WGS) entry which is preliminary data.</text>
</comment>
<keyword evidence="7" id="KW-1185">Reference proteome</keyword>
<evidence type="ECO:0000256" key="5">
    <source>
        <dbReference type="RuleBase" id="RU004508"/>
    </source>
</evidence>
<dbReference type="InterPro" id="IPR000653">
    <property type="entry name" value="DegT/StrS_aminotransferase"/>
</dbReference>
<dbReference type="InterPro" id="IPR015422">
    <property type="entry name" value="PyrdxlP-dep_Trfase_small"/>
</dbReference>
<dbReference type="Proteomes" id="UP000318102">
    <property type="component" value="Unassembled WGS sequence"/>
</dbReference>
<evidence type="ECO:0000256" key="2">
    <source>
        <dbReference type="ARBA" id="ARBA00037999"/>
    </source>
</evidence>
<keyword evidence="6" id="KW-0032">Aminotransferase</keyword>
<dbReference type="AlphaFoldDB" id="A0A559J3H0"/>
<dbReference type="GO" id="GO:0000271">
    <property type="term" value="P:polysaccharide biosynthetic process"/>
    <property type="evidence" value="ECO:0007669"/>
    <property type="project" value="TreeGrafter"/>
</dbReference>
<dbReference type="Gene3D" id="3.90.1150.10">
    <property type="entry name" value="Aspartate Aminotransferase, domain 1"/>
    <property type="match status" value="1"/>
</dbReference>
<dbReference type="SUPFAM" id="SSF53383">
    <property type="entry name" value="PLP-dependent transferases"/>
    <property type="match status" value="1"/>
</dbReference>
<sequence>MAISFFSGAASFKRQWALIEEELDKIFESGQFTNGPTVKKFEQAMEAYTGAKHCIAVGNATDALIIMLKAAGIGPGDEVIVPCFTFFASASSVGHVGATPVFCDIDPVTYSISIEDIERKITERTKAIMPVHLFTQLADMKEIQRIADKHGLLVLEDSAEAIGMFHDGVHAGLIGHAGVISFFPTKTLGAIGDAGLIVTNDDLLAQRVRRLRIHGQDEGVPYVYHEVGYNSRMDDIQAAVLLSRLPYLSQEIAKRAHLAALYSKHLAANQHVQTPAIKERQDTTNPVYYVYLIECDRRNELVQYLTDNGIGTEVYYPLTLHTQPCFESLGYQEGSMPHAELACTRTVGLPLYPDLSEEDVAAVSEAINKFYEGGV</sequence>
<protein>
    <submittedName>
        <fullName evidence="6">DegT/DnrJ/EryC1/StrS family aminotransferase</fullName>
    </submittedName>
</protein>
<keyword evidence="1 4" id="KW-0663">Pyridoxal phosphate</keyword>
<proteinExistence type="inferred from homology"/>
<organism evidence="6 7">
    <name type="scientific">Paenibacillus agilis</name>
    <dbReference type="NCBI Taxonomy" id="3020863"/>
    <lineage>
        <taxon>Bacteria</taxon>
        <taxon>Bacillati</taxon>
        <taxon>Bacillota</taxon>
        <taxon>Bacilli</taxon>
        <taxon>Bacillales</taxon>
        <taxon>Paenibacillaceae</taxon>
        <taxon>Paenibacillus</taxon>
    </lineage>
</organism>
<reference evidence="6 7" key="1">
    <citation type="submission" date="2019-07" db="EMBL/GenBank/DDBJ databases">
        <authorList>
            <person name="Kim J."/>
        </authorList>
    </citation>
    <scope>NUCLEOTIDE SEQUENCE [LARGE SCALE GENOMIC DNA]</scope>
    <source>
        <strain evidence="6 7">N4</strain>
    </source>
</reference>
<dbReference type="InterPro" id="IPR015421">
    <property type="entry name" value="PyrdxlP-dep_Trfase_major"/>
</dbReference>
<dbReference type="InterPro" id="IPR015424">
    <property type="entry name" value="PyrdxlP-dep_Trfase"/>
</dbReference>
<dbReference type="GO" id="GO:0030170">
    <property type="term" value="F:pyridoxal phosphate binding"/>
    <property type="evidence" value="ECO:0007669"/>
    <property type="project" value="TreeGrafter"/>
</dbReference>
<evidence type="ECO:0000313" key="6">
    <source>
        <dbReference type="EMBL" id="TVX94412.1"/>
    </source>
</evidence>
<evidence type="ECO:0000313" key="7">
    <source>
        <dbReference type="Proteomes" id="UP000318102"/>
    </source>
</evidence>
<dbReference type="Pfam" id="PF01041">
    <property type="entry name" value="DegT_DnrJ_EryC1"/>
    <property type="match status" value="1"/>
</dbReference>
<keyword evidence="6" id="KW-0808">Transferase</keyword>
<accession>A0A559J3H0</accession>
<dbReference type="CDD" id="cd00616">
    <property type="entry name" value="AHBA_syn"/>
    <property type="match status" value="1"/>
</dbReference>
<dbReference type="OrthoDB" id="9810913at2"/>
<gene>
    <name evidence="6" type="ORF">FPZ44_15930</name>
</gene>
<name>A0A559J3H0_9BACL</name>
<comment type="similarity">
    <text evidence="2 5">Belongs to the DegT/DnrJ/EryC1 family.</text>
</comment>
<dbReference type="EMBL" id="VNJK01000001">
    <property type="protein sequence ID" value="TVX94412.1"/>
    <property type="molecule type" value="Genomic_DNA"/>
</dbReference>
<feature type="active site" description="Proton acceptor" evidence="3">
    <location>
        <position position="186"/>
    </location>
</feature>
<dbReference type="RefSeq" id="WP_144991517.1">
    <property type="nucleotide sequence ID" value="NZ_VNJK01000001.1"/>
</dbReference>
<evidence type="ECO:0000256" key="4">
    <source>
        <dbReference type="PIRSR" id="PIRSR000390-2"/>
    </source>
</evidence>
<dbReference type="GO" id="GO:0008483">
    <property type="term" value="F:transaminase activity"/>
    <property type="evidence" value="ECO:0007669"/>
    <property type="project" value="UniProtKB-KW"/>
</dbReference>
<evidence type="ECO:0000256" key="3">
    <source>
        <dbReference type="PIRSR" id="PIRSR000390-1"/>
    </source>
</evidence>